<dbReference type="InterPro" id="IPR005119">
    <property type="entry name" value="LysR_subst-bd"/>
</dbReference>
<keyword evidence="3" id="KW-0238">DNA-binding</keyword>
<evidence type="ECO:0000313" key="6">
    <source>
        <dbReference type="EMBL" id="OZI37621.1"/>
    </source>
</evidence>
<dbReference type="InterPro" id="IPR036390">
    <property type="entry name" value="WH_DNA-bd_sf"/>
</dbReference>
<protein>
    <recommendedName>
        <fullName evidence="5">HTH lysR-type domain-containing protein</fullName>
    </recommendedName>
</protein>
<evidence type="ECO:0000256" key="1">
    <source>
        <dbReference type="ARBA" id="ARBA00009437"/>
    </source>
</evidence>
<proteinExistence type="inferred from homology"/>
<comment type="similarity">
    <text evidence="1">Belongs to the LysR transcriptional regulatory family.</text>
</comment>
<dbReference type="Gene3D" id="3.40.190.10">
    <property type="entry name" value="Periplasmic binding protein-like II"/>
    <property type="match status" value="2"/>
</dbReference>
<dbReference type="Pfam" id="PF03466">
    <property type="entry name" value="LysR_substrate"/>
    <property type="match status" value="1"/>
</dbReference>
<reference evidence="7" key="1">
    <citation type="submission" date="2017-05" db="EMBL/GenBank/DDBJ databases">
        <title>Complete and WGS of Bordetella genogroups.</title>
        <authorList>
            <person name="Spilker T."/>
            <person name="Lipuma J."/>
        </authorList>
    </citation>
    <scope>NUCLEOTIDE SEQUENCE [LARGE SCALE GENOMIC DNA]</scope>
    <source>
        <strain evidence="7">AU16122</strain>
    </source>
</reference>
<accession>A0A261SKQ3</accession>
<evidence type="ECO:0000256" key="2">
    <source>
        <dbReference type="ARBA" id="ARBA00023015"/>
    </source>
</evidence>
<dbReference type="SUPFAM" id="SSF53850">
    <property type="entry name" value="Periplasmic binding protein-like II"/>
    <property type="match status" value="1"/>
</dbReference>
<dbReference type="PANTHER" id="PTHR30126">
    <property type="entry name" value="HTH-TYPE TRANSCRIPTIONAL REGULATOR"/>
    <property type="match status" value="1"/>
</dbReference>
<dbReference type="PROSITE" id="PS50931">
    <property type="entry name" value="HTH_LYSR"/>
    <property type="match status" value="1"/>
</dbReference>
<evidence type="ECO:0000259" key="5">
    <source>
        <dbReference type="PROSITE" id="PS50931"/>
    </source>
</evidence>
<sequence>MNFLTNVGIGRGLAVPGLAAPCRPSGPLPSSAIRLDFRPGFSSMLTLKQIEAFFWAARLSSFSRAAAKLCMTQSALSKRVSELEEELKTPLFDRSAYRPVLTDAGRAVLETAEQMLELRERMYARTGADAAPAGLVAFGVTEVVAGTWLPRWVADMQREYPDVTLEPYVDVSATLTARLRAGAIEMAVMPQQLPGPEFTSMKLTEVAFSMMAAPEVVPSGVLTRDALARLPVFAQSGGSGLTEVFDSWARVNGLSMQRMLASNSLVAISELVLAGLGIALLPIDYYRAHLDSGRLRAVAGPLPWPRLPYYLVTRTGPGSGPLRALQRVALRTDTHAGGNADRG</sequence>
<evidence type="ECO:0000256" key="3">
    <source>
        <dbReference type="ARBA" id="ARBA00023125"/>
    </source>
</evidence>
<dbReference type="InterPro" id="IPR036388">
    <property type="entry name" value="WH-like_DNA-bd_sf"/>
</dbReference>
<dbReference type="EMBL" id="NEVM01000001">
    <property type="protein sequence ID" value="OZI37621.1"/>
    <property type="molecule type" value="Genomic_DNA"/>
</dbReference>
<dbReference type="GO" id="GO:0003700">
    <property type="term" value="F:DNA-binding transcription factor activity"/>
    <property type="evidence" value="ECO:0007669"/>
    <property type="project" value="InterPro"/>
</dbReference>
<keyword evidence="4" id="KW-0804">Transcription</keyword>
<evidence type="ECO:0000256" key="4">
    <source>
        <dbReference type="ARBA" id="ARBA00023163"/>
    </source>
</evidence>
<dbReference type="OrthoDB" id="8651113at2"/>
<dbReference type="Gene3D" id="1.10.10.10">
    <property type="entry name" value="Winged helix-like DNA-binding domain superfamily/Winged helix DNA-binding domain"/>
    <property type="match status" value="1"/>
</dbReference>
<feature type="domain" description="HTH lysR-type" evidence="5">
    <location>
        <begin position="45"/>
        <end position="102"/>
    </location>
</feature>
<gene>
    <name evidence="6" type="ORF">CAL29_04280</name>
</gene>
<dbReference type="SUPFAM" id="SSF46785">
    <property type="entry name" value="Winged helix' DNA-binding domain"/>
    <property type="match status" value="1"/>
</dbReference>
<dbReference type="Pfam" id="PF00126">
    <property type="entry name" value="HTH_1"/>
    <property type="match status" value="1"/>
</dbReference>
<dbReference type="InterPro" id="IPR000847">
    <property type="entry name" value="LysR_HTH_N"/>
</dbReference>
<keyword evidence="7" id="KW-1185">Reference proteome</keyword>
<dbReference type="PANTHER" id="PTHR30126:SF77">
    <property type="entry name" value="TRANSCRIPTIONAL REGULATORY PROTEIN"/>
    <property type="match status" value="1"/>
</dbReference>
<dbReference type="FunFam" id="1.10.10.10:FF:000001">
    <property type="entry name" value="LysR family transcriptional regulator"/>
    <property type="match status" value="1"/>
</dbReference>
<dbReference type="Proteomes" id="UP000216020">
    <property type="component" value="Unassembled WGS sequence"/>
</dbReference>
<name>A0A261SKQ3_9BORD</name>
<dbReference type="CDD" id="cd05466">
    <property type="entry name" value="PBP2_LTTR_substrate"/>
    <property type="match status" value="1"/>
</dbReference>
<dbReference type="AlphaFoldDB" id="A0A261SKQ3"/>
<keyword evidence="2" id="KW-0805">Transcription regulation</keyword>
<organism evidence="6 7">
    <name type="scientific">Bordetella genomosp. 10</name>
    <dbReference type="NCBI Taxonomy" id="1416804"/>
    <lineage>
        <taxon>Bacteria</taxon>
        <taxon>Pseudomonadati</taxon>
        <taxon>Pseudomonadota</taxon>
        <taxon>Betaproteobacteria</taxon>
        <taxon>Burkholderiales</taxon>
        <taxon>Alcaligenaceae</taxon>
        <taxon>Bordetella</taxon>
    </lineage>
</organism>
<dbReference type="GO" id="GO:0000976">
    <property type="term" value="F:transcription cis-regulatory region binding"/>
    <property type="evidence" value="ECO:0007669"/>
    <property type="project" value="TreeGrafter"/>
</dbReference>
<evidence type="ECO:0000313" key="7">
    <source>
        <dbReference type="Proteomes" id="UP000216020"/>
    </source>
</evidence>
<comment type="caution">
    <text evidence="6">The sequence shown here is derived from an EMBL/GenBank/DDBJ whole genome shotgun (WGS) entry which is preliminary data.</text>
</comment>
<dbReference type="PRINTS" id="PR00039">
    <property type="entry name" value="HTHLYSR"/>
</dbReference>